<evidence type="ECO:0000256" key="5">
    <source>
        <dbReference type="ARBA" id="ARBA00022833"/>
    </source>
</evidence>
<dbReference type="InterPro" id="IPR013824">
    <property type="entry name" value="Topo_IA_cen_sub1"/>
</dbReference>
<dbReference type="SMART" id="SM00436">
    <property type="entry name" value="TOP1Bc"/>
    <property type="match status" value="1"/>
</dbReference>
<feature type="site" description="Interaction with DNA" evidence="10">
    <location>
        <position position="31"/>
    </location>
</feature>
<keyword evidence="9 10" id="KW-0413">Isomerase</keyword>
<dbReference type="EMBL" id="LCMV01000027">
    <property type="protein sequence ID" value="KKU43391.1"/>
    <property type="molecule type" value="Genomic_DNA"/>
</dbReference>
<dbReference type="CDD" id="cd03363">
    <property type="entry name" value="TOPRIM_TopoIA_TopoI"/>
    <property type="match status" value="1"/>
</dbReference>
<evidence type="ECO:0000313" key="14">
    <source>
        <dbReference type="Proteomes" id="UP000034487"/>
    </source>
</evidence>
<dbReference type="PROSITE" id="PS52039">
    <property type="entry name" value="TOPO_IA_2"/>
    <property type="match status" value="1"/>
</dbReference>
<dbReference type="PRINTS" id="PR00417">
    <property type="entry name" value="PRTPISMRASEI"/>
</dbReference>
<evidence type="ECO:0000259" key="12">
    <source>
        <dbReference type="PROSITE" id="PS52039"/>
    </source>
</evidence>
<dbReference type="GO" id="GO:0008270">
    <property type="term" value="F:zinc ion binding"/>
    <property type="evidence" value="ECO:0007669"/>
    <property type="project" value="UniProtKB-KW"/>
</dbReference>
<dbReference type="Gene3D" id="3.30.65.10">
    <property type="entry name" value="Bacterial Topoisomerase I, domain 1"/>
    <property type="match status" value="2"/>
</dbReference>
<dbReference type="InterPro" id="IPR003602">
    <property type="entry name" value="Topo_IA_DNA-bd_dom"/>
</dbReference>
<dbReference type="PATRIC" id="fig|1618335.3.peg.334"/>
<dbReference type="InterPro" id="IPR023406">
    <property type="entry name" value="Topo_IA_AS"/>
</dbReference>
<feature type="site" description="Interaction with DNA" evidence="10">
    <location>
        <position position="307"/>
    </location>
</feature>
<dbReference type="Gene3D" id="1.10.460.10">
    <property type="entry name" value="Topoisomerase I, domain 2"/>
    <property type="match status" value="1"/>
</dbReference>
<feature type="site" description="Interaction with DNA" evidence="10">
    <location>
        <position position="156"/>
    </location>
</feature>
<dbReference type="InterPro" id="IPR000380">
    <property type="entry name" value="Topo_IA"/>
</dbReference>
<comment type="function">
    <text evidence="10">Releases the supercoiling and torsional tension of DNA, which is introduced during the DNA replication and transcription, by transiently cleaving and rejoining one strand of the DNA duplex. Introduces a single-strand break via transesterification at a target site in duplex DNA. The scissile phosphodiester is attacked by the catalytic tyrosine of the enzyme, resulting in the formation of a DNA-(5'-phosphotyrosyl)-enzyme intermediate and the expulsion of a 3'-OH DNA strand. The free DNA strand then undergoes passage around the unbroken strand, thus removing DNA supercoils. Finally, in the religation step, the DNA 3'-OH attacks the covalent intermediate to expel the active-site tyrosine and restore the DNA phosphodiester backbone.</text>
</comment>
<accession>A0A0G1QED2</accession>
<dbReference type="PANTHER" id="PTHR42785:SF1">
    <property type="entry name" value="DNA TOPOISOMERASE"/>
    <property type="match status" value="1"/>
</dbReference>
<dbReference type="PROSITE" id="PS50880">
    <property type="entry name" value="TOPRIM"/>
    <property type="match status" value="1"/>
</dbReference>
<dbReference type="SUPFAM" id="SSF57783">
    <property type="entry name" value="Zinc beta-ribbon"/>
    <property type="match status" value="2"/>
</dbReference>
<feature type="active site" description="O-(5'-phospho-DNA)-tyrosine intermediate" evidence="10">
    <location>
        <position position="305"/>
    </location>
</feature>
<evidence type="ECO:0000256" key="10">
    <source>
        <dbReference type="HAMAP-Rule" id="MF_00952"/>
    </source>
</evidence>
<reference evidence="13 14" key="1">
    <citation type="journal article" date="2015" name="Nature">
        <title>rRNA introns, odd ribosomes, and small enigmatic genomes across a large radiation of phyla.</title>
        <authorList>
            <person name="Brown C.T."/>
            <person name="Hug L.A."/>
            <person name="Thomas B.C."/>
            <person name="Sharon I."/>
            <person name="Castelle C.J."/>
            <person name="Singh A."/>
            <person name="Wilkins M.J."/>
            <person name="Williams K.H."/>
            <person name="Banfield J.F."/>
        </authorList>
    </citation>
    <scope>NUCLEOTIDE SEQUENCE [LARGE SCALE GENOMIC DNA]</scope>
</reference>
<evidence type="ECO:0000256" key="8">
    <source>
        <dbReference type="ARBA" id="ARBA00023125"/>
    </source>
</evidence>
<dbReference type="InterPro" id="IPR013826">
    <property type="entry name" value="Topo_IA_cen_sub3"/>
</dbReference>
<protein>
    <recommendedName>
        <fullName evidence="10">DNA topoisomerase 1</fullName>
        <ecNumber evidence="10">5.6.2.1</ecNumber>
    </recommendedName>
    <alternativeName>
        <fullName evidence="10">DNA topoisomerase I</fullName>
    </alternativeName>
</protein>
<organism evidence="13 14">
    <name type="scientific">Berkelbacteria bacterium GW2011_GWA2_46_7</name>
    <dbReference type="NCBI Taxonomy" id="1618335"/>
    <lineage>
        <taxon>Bacteria</taxon>
        <taxon>Candidatus Berkelbacteria</taxon>
    </lineage>
</organism>
<feature type="region of interest" description="Interaction with DNA" evidence="10">
    <location>
        <begin position="172"/>
        <end position="177"/>
    </location>
</feature>
<dbReference type="CDD" id="cd00186">
    <property type="entry name" value="TOP1Ac"/>
    <property type="match status" value="1"/>
</dbReference>
<dbReference type="HAMAP" id="MF_00952">
    <property type="entry name" value="Topoisom_1_prok"/>
    <property type="match status" value="1"/>
</dbReference>
<evidence type="ECO:0000256" key="1">
    <source>
        <dbReference type="ARBA" id="ARBA00000213"/>
    </source>
</evidence>
<dbReference type="GO" id="GO:0003677">
    <property type="term" value="F:DNA binding"/>
    <property type="evidence" value="ECO:0007669"/>
    <property type="project" value="UniProtKB-KW"/>
</dbReference>
<evidence type="ECO:0000256" key="3">
    <source>
        <dbReference type="ARBA" id="ARBA00022723"/>
    </source>
</evidence>
<feature type="site" description="Interaction with DNA" evidence="10">
    <location>
        <position position="163"/>
    </location>
</feature>
<dbReference type="Proteomes" id="UP000034487">
    <property type="component" value="Unassembled WGS sequence"/>
</dbReference>
<sequence length="689" mass="79172">MPLVIVESPTKARTLSRFLGSNYRIQATMGHIRDLPQKRLGVNINNNFEPTYTVLPKRKELVLDLKKAAYKKTGNTLILATDPDREGEAIAWHIKEAITSRLSKKEKEKKIQFLRIAFHEITKEAIESALLHPRDINVHLVDSQQGRRILDRLVGYKLSPILWYKTGKNWLSAGRVQSVAVRLIVEREQEIEAFKSEEYWIINAKLKVQNSKIKEEEKIITAELVKIDEKRAEVKDKKEADAIVSDLEKQTYKIADVRENQARRSPPPPFTTATMQRAGSNLFGWSAKRTMMIAQSLYEEGFITYHRTDSLNIAESAMKTARDFILKTYGGKYLPENPRFYKTKSRLAQEAHEAIRPTDVLQDQISSSQKELGRDNIKLLDLITKRFVASQMNDEEVLKTTVDITAGERYLFQAKGERVLFEGWKVLYKEDYKLQMTNDKSNTKFKIQNKEIKDEQESILPAMVAGEILELLKILPEQKFTQPPARYNEASLIKTLEEKGIGRPSTYAPIISTIQQRQYVEKIDRRYLKPTELGIMVNKFLVDNFADIVDVFFTAKMEEELDDIAHGKTKWVKVIADFWAPFSAKLAKVKEDKQKVKMKVETVDEKCPKDGGQLVIRLGRYGKFLACGNFPNCKFTKQLVEKINIPCSKCGGDVIVRRTKKGRHFFGCSNYPKCKFASWTKPEANSKSE</sequence>
<evidence type="ECO:0000256" key="9">
    <source>
        <dbReference type="ARBA" id="ARBA00023235"/>
    </source>
</evidence>
<keyword evidence="7 10" id="KW-0799">Topoisomerase</keyword>
<dbReference type="InterPro" id="IPR023405">
    <property type="entry name" value="Topo_IA_core_domain"/>
</dbReference>
<comment type="similarity">
    <text evidence="2 10">Belongs to the type IA topoisomerase family.</text>
</comment>
<name>A0A0G1QED2_9BACT</name>
<dbReference type="EC" id="5.6.2.1" evidence="10"/>
<feature type="site" description="Interaction with DNA" evidence="10">
    <location>
        <position position="151"/>
    </location>
</feature>
<dbReference type="Pfam" id="PF01131">
    <property type="entry name" value="Topoisom_bac"/>
    <property type="match status" value="1"/>
</dbReference>
<evidence type="ECO:0000256" key="4">
    <source>
        <dbReference type="ARBA" id="ARBA00022771"/>
    </source>
</evidence>
<dbReference type="GO" id="GO:0006265">
    <property type="term" value="P:DNA topological change"/>
    <property type="evidence" value="ECO:0007669"/>
    <property type="project" value="UniProtKB-UniRule"/>
</dbReference>
<dbReference type="Pfam" id="PF01751">
    <property type="entry name" value="Toprim"/>
    <property type="match status" value="1"/>
</dbReference>
<feature type="site" description="Interaction with DNA" evidence="10">
    <location>
        <position position="147"/>
    </location>
</feature>
<feature type="site" description="Interaction with DNA" evidence="10">
    <location>
        <position position="148"/>
    </location>
</feature>
<comment type="catalytic activity">
    <reaction evidence="1 10">
        <text>ATP-independent breakage of single-stranded DNA, followed by passage and rejoining.</text>
        <dbReference type="EC" id="5.6.2.1"/>
    </reaction>
</comment>
<dbReference type="InterPro" id="IPR034149">
    <property type="entry name" value="TOPRIM_TopoI"/>
</dbReference>
<dbReference type="PANTHER" id="PTHR42785">
    <property type="entry name" value="DNA TOPOISOMERASE, TYPE IA, CORE"/>
    <property type="match status" value="1"/>
</dbReference>
<evidence type="ECO:0000256" key="2">
    <source>
        <dbReference type="ARBA" id="ARBA00009446"/>
    </source>
</evidence>
<keyword evidence="8 10" id="KW-0238">DNA-binding</keyword>
<gene>
    <name evidence="10" type="primary">topA</name>
    <name evidence="13" type="ORF">UX60_C0027G0003</name>
</gene>
<dbReference type="NCBIfam" id="TIGR01051">
    <property type="entry name" value="topA_bact"/>
    <property type="match status" value="1"/>
</dbReference>
<dbReference type="InterPro" id="IPR013825">
    <property type="entry name" value="Topo_IA_cen_sub2"/>
</dbReference>
<dbReference type="Pfam" id="PF01396">
    <property type="entry name" value="Zn_ribbon_Top1"/>
    <property type="match status" value="2"/>
</dbReference>
<dbReference type="GO" id="GO:0005694">
    <property type="term" value="C:chromosome"/>
    <property type="evidence" value="ECO:0007669"/>
    <property type="project" value="InterPro"/>
</dbReference>
<dbReference type="GO" id="GO:0003917">
    <property type="term" value="F:DNA topoisomerase type I (single strand cut, ATP-independent) activity"/>
    <property type="evidence" value="ECO:0007669"/>
    <property type="project" value="UniProtKB-UniRule"/>
</dbReference>
<feature type="domain" description="Toprim" evidence="11">
    <location>
        <begin position="1"/>
        <end position="121"/>
    </location>
</feature>
<proteinExistence type="inferred from homology"/>
<dbReference type="Gene3D" id="2.70.20.10">
    <property type="entry name" value="Topoisomerase I, domain 3"/>
    <property type="match status" value="1"/>
</dbReference>
<comment type="subunit">
    <text evidence="10">Monomer.</text>
</comment>
<dbReference type="SMART" id="SM00493">
    <property type="entry name" value="TOPRIM"/>
    <property type="match status" value="1"/>
</dbReference>
<dbReference type="InterPro" id="IPR028612">
    <property type="entry name" value="Topoisom_1_IA"/>
</dbReference>
<evidence type="ECO:0000259" key="11">
    <source>
        <dbReference type="PROSITE" id="PS50880"/>
    </source>
</evidence>
<dbReference type="InterPro" id="IPR013498">
    <property type="entry name" value="Topo_IA_Znf"/>
</dbReference>
<feature type="site" description="Interaction with DNA" evidence="10">
    <location>
        <position position="517"/>
    </location>
</feature>
<evidence type="ECO:0000313" key="13">
    <source>
        <dbReference type="EMBL" id="KKU43391.1"/>
    </source>
</evidence>
<dbReference type="PROSITE" id="PS00396">
    <property type="entry name" value="TOPO_IA_1"/>
    <property type="match status" value="1"/>
</dbReference>
<comment type="caution">
    <text evidence="13">The sequence shown here is derived from an EMBL/GenBank/DDBJ whole genome shotgun (WGS) entry which is preliminary data.</text>
</comment>
<dbReference type="InterPro" id="IPR003601">
    <property type="entry name" value="Topo_IA_2"/>
</dbReference>
<dbReference type="Gene3D" id="1.10.290.10">
    <property type="entry name" value="Topoisomerase I, domain 4"/>
    <property type="match status" value="1"/>
</dbReference>
<keyword evidence="4" id="KW-0863">Zinc-finger</keyword>
<dbReference type="InterPro" id="IPR013497">
    <property type="entry name" value="Topo_IA_cen"/>
</dbReference>
<keyword evidence="6" id="KW-0460">Magnesium</keyword>
<feature type="domain" description="Topo IA-type catalytic" evidence="12">
    <location>
        <begin position="137"/>
        <end position="586"/>
    </location>
</feature>
<keyword evidence="5" id="KW-0862">Zinc</keyword>
<keyword evidence="3" id="KW-0479">Metal-binding</keyword>
<dbReference type="SUPFAM" id="SSF56712">
    <property type="entry name" value="Prokaryotic type I DNA topoisomerase"/>
    <property type="match status" value="1"/>
</dbReference>
<dbReference type="InterPro" id="IPR005733">
    <property type="entry name" value="TopoI_bac-type"/>
</dbReference>
<dbReference type="AlphaFoldDB" id="A0A0G1QED2"/>
<evidence type="ECO:0000256" key="7">
    <source>
        <dbReference type="ARBA" id="ARBA00023029"/>
    </source>
</evidence>
<dbReference type="Gene3D" id="3.40.50.140">
    <property type="match status" value="1"/>
</dbReference>
<dbReference type="InterPro" id="IPR006171">
    <property type="entry name" value="TOPRIM_dom"/>
</dbReference>
<dbReference type="SMART" id="SM00437">
    <property type="entry name" value="TOP1Ac"/>
    <property type="match status" value="1"/>
</dbReference>
<evidence type="ECO:0000256" key="6">
    <source>
        <dbReference type="ARBA" id="ARBA00022842"/>
    </source>
</evidence>